<evidence type="ECO:0000259" key="5">
    <source>
        <dbReference type="PROSITE" id="PS50111"/>
    </source>
</evidence>
<comment type="similarity">
    <text evidence="2">Belongs to the methyl-accepting chemotaxis (MCP) protein family.</text>
</comment>
<dbReference type="OrthoDB" id="7441210at2"/>
<proteinExistence type="inferred from homology"/>
<comment type="caution">
    <text evidence="7">The sequence shown here is derived from an EMBL/GenBank/DDBJ whole genome shotgun (WGS) entry which is preliminary data.</text>
</comment>
<feature type="domain" description="Methyl-accepting transducer" evidence="5">
    <location>
        <begin position="329"/>
        <end position="538"/>
    </location>
</feature>
<gene>
    <name evidence="7" type="ORF">D3876_16485</name>
</gene>
<evidence type="ECO:0000256" key="3">
    <source>
        <dbReference type="PROSITE-ProRule" id="PRU00284"/>
    </source>
</evidence>
<accession>A0A418W665</accession>
<dbReference type="PROSITE" id="PS50111">
    <property type="entry name" value="CHEMOTAXIS_TRANSDUC_2"/>
    <property type="match status" value="1"/>
</dbReference>
<keyword evidence="4" id="KW-1133">Transmembrane helix</keyword>
<evidence type="ECO:0000256" key="2">
    <source>
        <dbReference type="ARBA" id="ARBA00029447"/>
    </source>
</evidence>
<dbReference type="Pfam" id="PF00015">
    <property type="entry name" value="MCPsignal"/>
    <property type="match status" value="1"/>
</dbReference>
<dbReference type="Gene3D" id="6.10.340.10">
    <property type="match status" value="1"/>
</dbReference>
<dbReference type="PROSITE" id="PS50885">
    <property type="entry name" value="HAMP"/>
    <property type="match status" value="1"/>
</dbReference>
<dbReference type="InterPro" id="IPR003660">
    <property type="entry name" value="HAMP_dom"/>
</dbReference>
<dbReference type="InterPro" id="IPR004090">
    <property type="entry name" value="Chemotax_Me-accpt_rcpt"/>
</dbReference>
<dbReference type="InterPro" id="IPR004089">
    <property type="entry name" value="MCPsignal_dom"/>
</dbReference>
<dbReference type="GO" id="GO:0004888">
    <property type="term" value="F:transmembrane signaling receptor activity"/>
    <property type="evidence" value="ECO:0007669"/>
    <property type="project" value="InterPro"/>
</dbReference>
<dbReference type="GO" id="GO:0016020">
    <property type="term" value="C:membrane"/>
    <property type="evidence" value="ECO:0007669"/>
    <property type="project" value="InterPro"/>
</dbReference>
<evidence type="ECO:0000313" key="8">
    <source>
        <dbReference type="Proteomes" id="UP000286100"/>
    </source>
</evidence>
<evidence type="ECO:0000313" key="7">
    <source>
        <dbReference type="EMBL" id="RJF85525.1"/>
    </source>
</evidence>
<feature type="transmembrane region" description="Helical" evidence="4">
    <location>
        <begin position="196"/>
        <end position="220"/>
    </location>
</feature>
<keyword evidence="4" id="KW-0812">Transmembrane</keyword>
<dbReference type="EMBL" id="QYUM01000004">
    <property type="protein sequence ID" value="RJF85525.1"/>
    <property type="molecule type" value="Genomic_DNA"/>
</dbReference>
<keyword evidence="8" id="KW-1185">Reference proteome</keyword>
<dbReference type="Proteomes" id="UP000286100">
    <property type="component" value="Unassembled WGS sequence"/>
</dbReference>
<evidence type="ECO:0000256" key="1">
    <source>
        <dbReference type="ARBA" id="ARBA00023224"/>
    </source>
</evidence>
<dbReference type="GO" id="GO:0007165">
    <property type="term" value="P:signal transduction"/>
    <property type="evidence" value="ECO:0007669"/>
    <property type="project" value="UniProtKB-KW"/>
</dbReference>
<dbReference type="SMART" id="SM00283">
    <property type="entry name" value="MA"/>
    <property type="match status" value="1"/>
</dbReference>
<evidence type="ECO:0008006" key="9">
    <source>
        <dbReference type="Google" id="ProtNLM"/>
    </source>
</evidence>
<protein>
    <recommendedName>
        <fullName evidence="9">Methyl-accepting chemotaxis protein</fullName>
    </recommendedName>
</protein>
<keyword evidence="4" id="KW-0472">Membrane</keyword>
<dbReference type="PANTHER" id="PTHR32089:SF112">
    <property type="entry name" value="LYSOZYME-LIKE PROTEIN-RELATED"/>
    <property type="match status" value="1"/>
</dbReference>
<reference evidence="7 8" key="1">
    <citation type="submission" date="2018-09" db="EMBL/GenBank/DDBJ databases">
        <authorList>
            <person name="Zhu H."/>
        </authorList>
    </citation>
    <scope>NUCLEOTIDE SEQUENCE [LARGE SCALE GENOMIC DNA]</scope>
    <source>
        <strain evidence="7 8">K2R01-6</strain>
    </source>
</reference>
<keyword evidence="1 3" id="KW-0807">Transducer</keyword>
<feature type="domain" description="HAMP" evidence="6">
    <location>
        <begin position="225"/>
        <end position="278"/>
    </location>
</feature>
<name>A0A418W665_9SPHN</name>
<organism evidence="7 8">
    <name type="scientific">Sphingomonas cavernae</name>
    <dbReference type="NCBI Taxonomy" id="2320861"/>
    <lineage>
        <taxon>Bacteria</taxon>
        <taxon>Pseudomonadati</taxon>
        <taxon>Pseudomonadota</taxon>
        <taxon>Alphaproteobacteria</taxon>
        <taxon>Sphingomonadales</taxon>
        <taxon>Sphingomonadaceae</taxon>
        <taxon>Sphingomonas</taxon>
    </lineage>
</organism>
<dbReference type="PRINTS" id="PR00260">
    <property type="entry name" value="CHEMTRNSDUCR"/>
</dbReference>
<dbReference type="GO" id="GO:0006935">
    <property type="term" value="P:chemotaxis"/>
    <property type="evidence" value="ECO:0007669"/>
    <property type="project" value="InterPro"/>
</dbReference>
<dbReference type="RefSeq" id="WP_119764360.1">
    <property type="nucleotide sequence ID" value="NZ_QYUM01000004.1"/>
</dbReference>
<dbReference type="SUPFAM" id="SSF58104">
    <property type="entry name" value="Methyl-accepting chemotaxis protein (MCP) signaling domain"/>
    <property type="match status" value="1"/>
</dbReference>
<sequence>MKMESGFARVRRTAVRFGLDGSIKGRLKLILSALLAIQAVLVLSLVASTVATQSAVSTLLDDRIQPMSDVQAVSNGYAEALAIANKVRSGNMSAASGVGAVQAATAEADAAWQRFRSSDLGTRRAGDIARIELARAEAERTTARLVAMLRSGRIENLDFFVSGPLYAAVDPLMASSRDLVGELRADAAHEGRLLKWGFLFAWAIALLLTLIALWIGFWGVKTATSEINGPLEDIAAATRQIGLTGGSVAIPGLERRDEIGDIARALLFARERAGEARRLEQEALRIESELRANDAEMLRSKDRRAAELDALFARFEQDIARIVANLVQAGGDMRAAASAVSSEAGVSEAYALSAATLADQTATTVRVVSDSGQALAEAIARIRDHADEARANARTVRDQAANSKHRATRLGDLVSEITDVLTLITGIAKQTNLLALNASIEASRAGQAGAGFAVVADEVKGLARQTQAAAATIGERLGTIGATASDAMQSFHQIDSLVTGLEQSAEVIAHAVEQQSNASREIVGSIALVDSGSRETASSMIGLRGRAEAARRMAANLSATADDIAHQTEYLRGEIARMVEGVKAV</sequence>
<evidence type="ECO:0000256" key="4">
    <source>
        <dbReference type="SAM" id="Phobius"/>
    </source>
</evidence>
<evidence type="ECO:0000259" key="6">
    <source>
        <dbReference type="PROSITE" id="PS50885"/>
    </source>
</evidence>
<dbReference type="PANTHER" id="PTHR32089">
    <property type="entry name" value="METHYL-ACCEPTING CHEMOTAXIS PROTEIN MCPB"/>
    <property type="match status" value="1"/>
</dbReference>
<dbReference type="AlphaFoldDB" id="A0A418W665"/>
<dbReference type="Gene3D" id="1.10.287.950">
    <property type="entry name" value="Methyl-accepting chemotaxis protein"/>
    <property type="match status" value="1"/>
</dbReference>